<dbReference type="InterPro" id="IPR002513">
    <property type="entry name" value="Tn3_Tnp_DDE_dom"/>
</dbReference>
<feature type="non-terminal residue" evidence="2">
    <location>
        <position position="1"/>
    </location>
</feature>
<dbReference type="GO" id="GO:0006313">
    <property type="term" value="P:DNA transposition"/>
    <property type="evidence" value="ECO:0007669"/>
    <property type="project" value="InterPro"/>
</dbReference>
<organism evidence="2 3">
    <name type="scientific">Subtercola boreus</name>
    <dbReference type="NCBI Taxonomy" id="120213"/>
    <lineage>
        <taxon>Bacteria</taxon>
        <taxon>Bacillati</taxon>
        <taxon>Actinomycetota</taxon>
        <taxon>Actinomycetes</taxon>
        <taxon>Micrococcales</taxon>
        <taxon>Microbacteriaceae</taxon>
        <taxon>Subtercola</taxon>
    </lineage>
</organism>
<evidence type="ECO:0000313" key="3">
    <source>
        <dbReference type="Proteomes" id="UP000257080"/>
    </source>
</evidence>
<accession>A0A3E0WAP6</accession>
<proteinExistence type="predicted"/>
<reference evidence="2 3" key="1">
    <citation type="submission" date="2017-04" db="EMBL/GenBank/DDBJ databases">
        <title>Comparative genome analysis of Subtercola boreus.</title>
        <authorList>
            <person name="Cho Y.-J."/>
            <person name="Cho A."/>
            <person name="Kim O.-S."/>
            <person name="Lee J.-I."/>
        </authorList>
    </citation>
    <scope>NUCLEOTIDE SEQUENCE [LARGE SCALE GENOMIC DNA]</scope>
    <source>
        <strain evidence="2 3">P28004</strain>
    </source>
</reference>
<sequence length="42" mass="4932">RQNGLARALRELGRLQRTRFILEWLQDPALRRRTTAGLNKGE</sequence>
<gene>
    <name evidence="2" type="ORF">B7R25_10950</name>
</gene>
<comment type="caution">
    <text evidence="2">The sequence shown here is derived from an EMBL/GenBank/DDBJ whole genome shotgun (WGS) entry which is preliminary data.</text>
</comment>
<feature type="domain" description="Tn3 transposase DDE" evidence="1">
    <location>
        <begin position="1"/>
        <end position="42"/>
    </location>
</feature>
<dbReference type="Proteomes" id="UP000257080">
    <property type="component" value="Unassembled WGS sequence"/>
</dbReference>
<dbReference type="AlphaFoldDB" id="A0A3E0WAP6"/>
<name>A0A3E0WAP6_9MICO</name>
<evidence type="ECO:0000313" key="2">
    <source>
        <dbReference type="EMBL" id="RFA26350.1"/>
    </source>
</evidence>
<dbReference type="Pfam" id="PF01526">
    <property type="entry name" value="DDE_Tnp_Tn3"/>
    <property type="match status" value="1"/>
</dbReference>
<protein>
    <recommendedName>
        <fullName evidence="1">Tn3 transposase DDE domain-containing protein</fullName>
    </recommendedName>
</protein>
<evidence type="ECO:0000259" key="1">
    <source>
        <dbReference type="Pfam" id="PF01526"/>
    </source>
</evidence>
<dbReference type="OrthoDB" id="3538665at2"/>
<dbReference type="GO" id="GO:0004803">
    <property type="term" value="F:transposase activity"/>
    <property type="evidence" value="ECO:0007669"/>
    <property type="project" value="InterPro"/>
</dbReference>
<dbReference type="EMBL" id="NBXE01000025">
    <property type="protein sequence ID" value="RFA26350.1"/>
    <property type="molecule type" value="Genomic_DNA"/>
</dbReference>